<feature type="region of interest" description="Disordered" evidence="8">
    <location>
        <begin position="1352"/>
        <end position="1380"/>
    </location>
</feature>
<dbReference type="InterPro" id="IPR012315">
    <property type="entry name" value="KASH"/>
</dbReference>
<feature type="compositionally biased region" description="Polar residues" evidence="8">
    <location>
        <begin position="1106"/>
        <end position="1127"/>
    </location>
</feature>
<dbReference type="Gene3D" id="1.20.58.60">
    <property type="match status" value="2"/>
</dbReference>
<dbReference type="CDD" id="cd00176">
    <property type="entry name" value="SPEC"/>
    <property type="match status" value="1"/>
</dbReference>
<keyword evidence="5" id="KW-0539">Nucleus</keyword>
<evidence type="ECO:0000313" key="11">
    <source>
        <dbReference type="Proteomes" id="UP000694388"/>
    </source>
</evidence>
<feature type="compositionally biased region" description="Basic and acidic residues" evidence="8">
    <location>
        <begin position="1216"/>
        <end position="1228"/>
    </location>
</feature>
<evidence type="ECO:0000256" key="1">
    <source>
        <dbReference type="ARBA" id="ARBA00008619"/>
    </source>
</evidence>
<evidence type="ECO:0000259" key="9">
    <source>
        <dbReference type="PROSITE" id="PS51049"/>
    </source>
</evidence>
<reference evidence="10" key="1">
    <citation type="submission" date="2025-08" db="UniProtKB">
        <authorList>
            <consortium name="Ensembl"/>
        </authorList>
    </citation>
    <scope>IDENTIFICATION</scope>
</reference>
<feature type="region of interest" description="Disordered" evidence="8">
    <location>
        <begin position="1501"/>
        <end position="1531"/>
    </location>
</feature>
<dbReference type="SMART" id="SM00150">
    <property type="entry name" value="SPEC"/>
    <property type="match status" value="3"/>
</dbReference>
<keyword evidence="4 7" id="KW-0472">Membrane</keyword>
<dbReference type="Ensembl" id="ENSEBUT00000019845.1">
    <property type="protein sequence ID" value="ENSEBUP00000019269.1"/>
    <property type="gene ID" value="ENSEBUG00000011967.1"/>
</dbReference>
<protein>
    <recommendedName>
        <fullName evidence="9">KASH domain-containing protein</fullName>
    </recommendedName>
</protein>
<proteinExistence type="inferred from homology"/>
<evidence type="ECO:0000256" key="4">
    <source>
        <dbReference type="ARBA" id="ARBA00023136"/>
    </source>
</evidence>
<feature type="region of interest" description="Disordered" evidence="8">
    <location>
        <begin position="742"/>
        <end position="840"/>
    </location>
</feature>
<feature type="compositionally biased region" description="Low complexity" evidence="8">
    <location>
        <begin position="1231"/>
        <end position="1245"/>
    </location>
</feature>
<dbReference type="GO" id="GO:0005640">
    <property type="term" value="C:nuclear outer membrane"/>
    <property type="evidence" value="ECO:0007669"/>
    <property type="project" value="UniProtKB-SubCell"/>
</dbReference>
<dbReference type="SUPFAM" id="SSF46966">
    <property type="entry name" value="Spectrin repeat"/>
    <property type="match status" value="2"/>
</dbReference>
<keyword evidence="3" id="KW-1133">Transmembrane helix</keyword>
<dbReference type="GeneTree" id="ENSGT00810000125473"/>
<feature type="compositionally biased region" description="Acidic residues" evidence="8">
    <location>
        <begin position="1041"/>
        <end position="1050"/>
    </location>
</feature>
<dbReference type="InterPro" id="IPR018159">
    <property type="entry name" value="Spectrin/alpha-actinin"/>
</dbReference>
<evidence type="ECO:0000256" key="8">
    <source>
        <dbReference type="SAM" id="MobiDB-lite"/>
    </source>
</evidence>
<dbReference type="PROSITE" id="PS51049">
    <property type="entry name" value="KASH"/>
    <property type="match status" value="1"/>
</dbReference>
<evidence type="ECO:0000256" key="7">
    <source>
        <dbReference type="PROSITE-ProRule" id="PRU00385"/>
    </source>
</evidence>
<feature type="topological domain" description="Cytoplasmic" evidence="7">
    <location>
        <begin position="1"/>
        <end position="1545"/>
    </location>
</feature>
<comment type="subcellular location">
    <subcellularLocation>
        <location evidence="6">Nucleus outer membrane</location>
        <topology evidence="6">Single-pass type IV membrane protein</topology>
    </subcellularLocation>
</comment>
<evidence type="ECO:0000313" key="10">
    <source>
        <dbReference type="Ensembl" id="ENSEBUP00000019269.1"/>
    </source>
</evidence>
<feature type="compositionally biased region" description="Polar residues" evidence="8">
    <location>
        <begin position="1064"/>
        <end position="1086"/>
    </location>
</feature>
<feature type="compositionally biased region" description="Low complexity" evidence="8">
    <location>
        <begin position="1026"/>
        <end position="1040"/>
    </location>
</feature>
<feature type="compositionally biased region" description="Basic and acidic residues" evidence="8">
    <location>
        <begin position="1166"/>
        <end position="1177"/>
    </location>
</feature>
<sequence>MDSSTGVVTESVEYICRDHPFYEPRDRYARTGFSSIDNERKVDSREGFGCDAIKVSISDDLGRCRIAACNLSVHMPSTTNGTICNNQNCAIARFPKCTILQDSPQAYTHKSKSYANHEYDNRPRPCAELIDFCPWSNDTVPQAAKPHSTESDDCESHSGRRWGETGCREAMGNEEKERSKVAWESWPCNPALWEPTSKSLEENGTFAGLEMPTGDLASVRISSLNEQLLSSHFHGNGTLFSEKAKFLAQRLTAITTWLEQAREMSKRWDTPPSSVDQLEAYVEAYQDLKWQVENHSPEKDALIEEGRSFLTLFGSLSGLEAALKSLEVRWAGLLDLLSQQHIAVTQGLRLIKDELVAMAQTVPVKPLIPEGLPVGEDHLWIWDKSGQPSLPEDQAASKKSDCLAEDEEREHHESLWQFCTAWEELHNWLVDVEALHWERSSRMSEERRRQLLMVYSVEMSVWEAKKHQLCTQGNELSTKWPTLDANVRVKLQEVECKWEGVQKLLERETDSSKMALQAQGLTEFLSPGMMGLIAQLKERVCELKNWLGDAELLVFGGCLEQGHHVGKPTQAQLQDFQELCHQLRQRRSGMTAILQLCTHLQDGSRGEQVKEDLRPLSLNLVRRWEAIVLQAVQWQAHLQQSLDPQLELLQNVEPSLLNLSAHGNEALEWDNSDMMMELSRSFGTLLSPSGEGRCKTDGGWETIRNKLLWNGHSSDSGFSSYLSVSSPNSTNSFSFVQSEWESLRPGRPSSPTNLCAPSPKDQTKMTSEESSVGIRPSCDGESGVSSDDEQNTSLTAEKACLASDSSTSGSRDGSLEMKPSSHLARHALPKTPSRNFKSSWRQSDKSINYVVNHEEHQHHKLACAEPFCDNKSTNLKKTFIRSSGATDSPDRGVVHKMIKPARSRDHEQERCEECDPRQAITAVSTNMERRRFFNQSHFEQDDRSQNGRAEDMLLNVDFNSDSAMSLCIKNLSASLHDYTDTPDSGLLGDVSSCLSLLLRGDDTENIFPSSDLTSTSEYGLCEIDDSTSTSGSWEGSNSSEDSSDDDEEIEKFDKEEDDKKLSKTGTLTENVTQTDKANSSHPNGQGSWHAHDEERLKGIPDANVFDLSSSSALPQTKNSQNEGNMNQSMSRCSVLRNKMEDLHGIVEGNSAAVELSSQTKKLLQPNEEHNGNEKGSKVSDWTSETKQVSPICTSMMQERSCLPTAQLPGTVARGRLEQDTSATKDFRRPRSMMPPSSSSQKMNSDSYSMLSSCERDNFERESENDDNVEQNFAWDCGNRLEVDAVDLDHGRPDVRELSKRETDRTIMDVGRTASHSDFGGGTFTQRSAGGSRLKLINENVQRRFEPISLATNEQAQKEKRTRERHFPETSVQNAQPSSEAASFTTEQPAGIAVHSHSRIPRAWRGHSTRSSACVFPYKLLSAKPKKSRFPITDEDKPDGCVVISDVLERAKLEELENPQMETFVKRSWRTMMGLQEWNELPASIRVRDIYSVEGNGGLSSGGRTIVEDEQNRSHSVSSKTKRATRGPRHEKGRGQWRVKAFRVWGIAWRTWLLLQLLFASAALLPLFVSPRPCSWPWLSLTSNIVLSFPQGPPPI</sequence>
<feature type="region of interest" description="Disordered" evidence="8">
    <location>
        <begin position="1156"/>
        <end position="1184"/>
    </location>
</feature>
<feature type="compositionally biased region" description="Polar residues" evidence="8">
    <location>
        <begin position="1369"/>
        <end position="1380"/>
    </location>
</feature>
<accession>A0A8C4QTT5</accession>
<feature type="region of interest" description="Disordered" evidence="8">
    <location>
        <begin position="1105"/>
        <end position="1127"/>
    </location>
</feature>
<evidence type="ECO:0000256" key="3">
    <source>
        <dbReference type="ARBA" id="ARBA00022989"/>
    </source>
</evidence>
<feature type="domain" description="KASH" evidence="9">
    <location>
        <begin position="1537"/>
        <end position="1595"/>
    </location>
</feature>
<feature type="compositionally biased region" description="Low complexity" evidence="8">
    <location>
        <begin position="803"/>
        <end position="812"/>
    </location>
</feature>
<reference evidence="10" key="2">
    <citation type="submission" date="2025-09" db="UniProtKB">
        <authorList>
            <consortium name="Ensembl"/>
        </authorList>
    </citation>
    <scope>IDENTIFICATION</scope>
</reference>
<organism evidence="10 11">
    <name type="scientific">Eptatretus burgeri</name>
    <name type="common">Inshore hagfish</name>
    <dbReference type="NCBI Taxonomy" id="7764"/>
    <lineage>
        <taxon>Eukaryota</taxon>
        <taxon>Metazoa</taxon>
        <taxon>Chordata</taxon>
        <taxon>Craniata</taxon>
        <taxon>Vertebrata</taxon>
        <taxon>Cyclostomata</taxon>
        <taxon>Myxini</taxon>
        <taxon>Myxiniformes</taxon>
        <taxon>Myxinidae</taxon>
        <taxon>Eptatretinae</taxon>
        <taxon>Eptatretus</taxon>
    </lineage>
</organism>
<evidence type="ECO:0000256" key="5">
    <source>
        <dbReference type="ARBA" id="ARBA00023242"/>
    </source>
</evidence>
<name>A0A8C4QTT5_EPTBU</name>
<feature type="region of interest" description="Disordered" evidence="8">
    <location>
        <begin position="1023"/>
        <end position="1090"/>
    </location>
</feature>
<dbReference type="Proteomes" id="UP000694388">
    <property type="component" value="Unplaced"/>
</dbReference>
<evidence type="ECO:0000256" key="6">
    <source>
        <dbReference type="ARBA" id="ARBA00046312"/>
    </source>
</evidence>
<feature type="region of interest" description="Disordered" evidence="8">
    <location>
        <begin position="1216"/>
        <end position="1245"/>
    </location>
</feature>
<evidence type="ECO:0000256" key="2">
    <source>
        <dbReference type="ARBA" id="ARBA00022692"/>
    </source>
</evidence>
<feature type="compositionally biased region" description="Basic and acidic residues" evidence="8">
    <location>
        <begin position="1355"/>
        <end position="1367"/>
    </location>
</feature>
<keyword evidence="2 7" id="KW-0812">Transmembrane</keyword>
<feature type="compositionally biased region" description="Basic and acidic residues" evidence="8">
    <location>
        <begin position="1051"/>
        <end position="1061"/>
    </location>
</feature>
<feature type="topological domain" description="Perinuclear space" evidence="7">
    <location>
        <begin position="1567"/>
        <end position="1595"/>
    </location>
</feature>
<comment type="similarity">
    <text evidence="1">Belongs to the nesprin family.</text>
</comment>
<keyword evidence="11" id="KW-1185">Reference proteome</keyword>